<protein>
    <submittedName>
        <fullName evidence="11">Low-affinity glucose transporter HXT3</fullName>
    </submittedName>
</protein>
<comment type="caution">
    <text evidence="11">The sequence shown here is derived from an EMBL/GenBank/DDBJ whole genome shotgun (WGS) entry which is preliminary data.</text>
</comment>
<feature type="transmembrane region" description="Helical" evidence="9">
    <location>
        <begin position="154"/>
        <end position="174"/>
    </location>
</feature>
<evidence type="ECO:0000256" key="5">
    <source>
        <dbReference type="ARBA" id="ARBA00022989"/>
    </source>
</evidence>
<evidence type="ECO:0000256" key="9">
    <source>
        <dbReference type="SAM" id="Phobius"/>
    </source>
</evidence>
<name>V5FPH6_BYSSN</name>
<keyword evidence="3" id="KW-0813">Transport</keyword>
<dbReference type="HOGENOM" id="CLU_281736_0_0_1"/>
<feature type="repeat" description="ANK" evidence="7">
    <location>
        <begin position="1046"/>
        <end position="1078"/>
    </location>
</feature>
<feature type="transmembrane region" description="Helical" evidence="9">
    <location>
        <begin position="507"/>
        <end position="527"/>
    </location>
</feature>
<evidence type="ECO:0000313" key="12">
    <source>
        <dbReference type="Proteomes" id="UP000018001"/>
    </source>
</evidence>
<keyword evidence="12" id="KW-1185">Reference proteome</keyword>
<keyword evidence="11" id="KW-0762">Sugar transport</keyword>
<dbReference type="Pfam" id="PF00083">
    <property type="entry name" value="Sugar_tr"/>
    <property type="match status" value="1"/>
</dbReference>
<keyword evidence="7" id="KW-0040">ANK repeat</keyword>
<dbReference type="PROSITE" id="PS50297">
    <property type="entry name" value="ANK_REP_REGION"/>
    <property type="match status" value="6"/>
</dbReference>
<dbReference type="AlphaFoldDB" id="V5FPH6"/>
<keyword evidence="4 9" id="KW-0812">Transmembrane</keyword>
<evidence type="ECO:0000256" key="4">
    <source>
        <dbReference type="ARBA" id="ARBA00022692"/>
    </source>
</evidence>
<feature type="region of interest" description="Disordered" evidence="8">
    <location>
        <begin position="1"/>
        <end position="27"/>
    </location>
</feature>
<dbReference type="EMBL" id="BAUL01000338">
    <property type="protein sequence ID" value="GAD99929.1"/>
    <property type="molecule type" value="Genomic_DNA"/>
</dbReference>
<evidence type="ECO:0000256" key="6">
    <source>
        <dbReference type="ARBA" id="ARBA00023136"/>
    </source>
</evidence>
<evidence type="ECO:0000256" key="1">
    <source>
        <dbReference type="ARBA" id="ARBA00004141"/>
    </source>
</evidence>
<organism evidence="11 12">
    <name type="scientific">Byssochlamys spectabilis (strain No. 5 / NBRC 109023)</name>
    <name type="common">Paecilomyces variotii</name>
    <dbReference type="NCBI Taxonomy" id="1356009"/>
    <lineage>
        <taxon>Eukaryota</taxon>
        <taxon>Fungi</taxon>
        <taxon>Dikarya</taxon>
        <taxon>Ascomycota</taxon>
        <taxon>Pezizomycotina</taxon>
        <taxon>Eurotiomycetes</taxon>
        <taxon>Eurotiomycetidae</taxon>
        <taxon>Eurotiales</taxon>
        <taxon>Thermoascaceae</taxon>
        <taxon>Paecilomyces</taxon>
    </lineage>
</organism>
<dbReference type="Pfam" id="PF12796">
    <property type="entry name" value="Ank_2"/>
    <property type="match status" value="2"/>
</dbReference>
<feature type="transmembrane region" description="Helical" evidence="9">
    <location>
        <begin position="213"/>
        <end position="232"/>
    </location>
</feature>
<comment type="similarity">
    <text evidence="2">Belongs to the major facilitator superfamily. Sugar transporter (TC 2.A.1.1) family.</text>
</comment>
<feature type="repeat" description="ANK" evidence="7">
    <location>
        <begin position="882"/>
        <end position="914"/>
    </location>
</feature>
<dbReference type="InterPro" id="IPR050360">
    <property type="entry name" value="MFS_Sugar_Transporters"/>
</dbReference>
<feature type="transmembrane region" description="Helical" evidence="9">
    <location>
        <begin position="244"/>
        <end position="267"/>
    </location>
</feature>
<feature type="repeat" description="ANK" evidence="7">
    <location>
        <begin position="915"/>
        <end position="947"/>
    </location>
</feature>
<dbReference type="Proteomes" id="UP000018001">
    <property type="component" value="Unassembled WGS sequence"/>
</dbReference>
<dbReference type="Pfam" id="PF22893">
    <property type="entry name" value="ULD_2"/>
    <property type="match status" value="1"/>
</dbReference>
<dbReference type="Gene3D" id="1.20.1250.20">
    <property type="entry name" value="MFS general substrate transporter like domains"/>
    <property type="match status" value="1"/>
</dbReference>
<feature type="transmembrane region" description="Helical" evidence="9">
    <location>
        <begin position="441"/>
        <end position="466"/>
    </location>
</feature>
<dbReference type="SUPFAM" id="SSF103473">
    <property type="entry name" value="MFS general substrate transporter"/>
    <property type="match status" value="1"/>
</dbReference>
<dbReference type="SUPFAM" id="SSF48403">
    <property type="entry name" value="Ankyrin repeat"/>
    <property type="match status" value="1"/>
</dbReference>
<gene>
    <name evidence="11" type="ORF">PVAR5_8660</name>
</gene>
<dbReference type="PANTHER" id="PTHR48022">
    <property type="entry name" value="PLASTIDIC GLUCOSE TRANSPORTER 4"/>
    <property type="match status" value="1"/>
</dbReference>
<feature type="transmembrane region" description="Helical" evidence="9">
    <location>
        <begin position="379"/>
        <end position="396"/>
    </location>
</feature>
<comment type="subcellular location">
    <subcellularLocation>
        <location evidence="1">Membrane</location>
        <topology evidence="1">Multi-pass membrane protein</topology>
    </subcellularLocation>
</comment>
<feature type="transmembrane region" description="Helical" evidence="9">
    <location>
        <begin position="57"/>
        <end position="74"/>
    </location>
</feature>
<reference evidence="12" key="1">
    <citation type="journal article" date="2014" name="Genome Announc.">
        <title>Draft genome sequence of the formaldehyde-resistant fungus Byssochlamys spectabilis No. 5 (anamorph Paecilomyces variotii No. 5) (NBRC109023).</title>
        <authorList>
            <person name="Oka T."/>
            <person name="Ekino K."/>
            <person name="Fukuda K."/>
            <person name="Nomura Y."/>
        </authorList>
    </citation>
    <scope>NUCLEOTIDE SEQUENCE [LARGE SCALE GENOMIC DNA]</scope>
    <source>
        <strain evidence="12">No. 5 / NBRC 109023</strain>
    </source>
</reference>
<dbReference type="NCBIfam" id="TIGR00879">
    <property type="entry name" value="SP"/>
    <property type="match status" value="1"/>
</dbReference>
<dbReference type="InterPro" id="IPR020846">
    <property type="entry name" value="MFS_dom"/>
</dbReference>
<dbReference type="PANTHER" id="PTHR48022:SF78">
    <property type="entry name" value="MONOSACCHARIDE TRANSPORTER, PUTATIVE (AFU_ORTHOLOGUE AFUA_2G02110)-RELATED"/>
    <property type="match status" value="1"/>
</dbReference>
<feature type="repeat" description="ANK" evidence="7">
    <location>
        <begin position="1013"/>
        <end position="1045"/>
    </location>
</feature>
<evidence type="ECO:0000256" key="8">
    <source>
        <dbReference type="SAM" id="MobiDB-lite"/>
    </source>
</evidence>
<evidence type="ECO:0000259" key="10">
    <source>
        <dbReference type="PROSITE" id="PS50850"/>
    </source>
</evidence>
<feature type="compositionally biased region" description="Basic and acidic residues" evidence="8">
    <location>
        <begin position="8"/>
        <end position="18"/>
    </location>
</feature>
<dbReference type="Pfam" id="PF00023">
    <property type="entry name" value="Ank"/>
    <property type="match status" value="1"/>
</dbReference>
<dbReference type="InterPro" id="IPR002110">
    <property type="entry name" value="Ankyrin_rpt"/>
</dbReference>
<dbReference type="eggNOG" id="KOG0504">
    <property type="taxonomic scope" value="Eukaryota"/>
</dbReference>
<evidence type="ECO:0000256" key="3">
    <source>
        <dbReference type="ARBA" id="ARBA00022448"/>
    </source>
</evidence>
<accession>V5FPH6</accession>
<dbReference type="OrthoDB" id="2544694at2759"/>
<dbReference type="PRINTS" id="PR00171">
    <property type="entry name" value="SUGRTRNSPORT"/>
</dbReference>
<dbReference type="Gene3D" id="1.25.40.20">
    <property type="entry name" value="Ankyrin repeat-containing domain"/>
    <property type="match status" value="2"/>
</dbReference>
<keyword evidence="5 9" id="KW-1133">Transmembrane helix</keyword>
<dbReference type="PRINTS" id="PR01415">
    <property type="entry name" value="ANKYRIN"/>
</dbReference>
<feature type="domain" description="Major facilitator superfamily (MFS) profile" evidence="10">
    <location>
        <begin position="61"/>
        <end position="531"/>
    </location>
</feature>
<sequence length="1111" mass="121695">MTDTMEDETAKGDIKHLESSPQTESTEDIFRPEAPIAKYIPGGYSPSRCLRLRGRSMTYAIFVFAGCAITFFGYDTAVMSQVNNNSDYQHRMGFANGTDRDAAAIGGMVSLWFAGFAIGIYSRFIFIVVLASIAKSSLPGALLVGYTADAIGRLKTIQIGCIWGILGAALLASAQNITWLSFARVISGIGCGYLNTTVPVWTSELADPHLRGAFVAVQFTLAMVGSAIVYWMEFACVKTRTLSFAWRFPLGFQMVFLLLITAVAPFYPESPRYLAKTGNLSGAREVLERCRMDDDPEKITREMEEILLAIRAEASSTSVSFYSMLFKKDKLHTRRRVLLGAGVQVMQKCTGIDFISVYAPNMFALSGFKGDKPALLAGGNWFGYIAALALSIYLCDHVGRRKMMLTGCSLMGIVLIIGGVLSHETVANSTVDPAKASRFGAGVATILYVYTFIYGSTWLTTCWVYPTEVFPLASRSKGAALATVAFSLAGGTINEIIPYLIDAIGFWVFILFALVNLAMLVPIYLFYIETANRHLEQLDVLFSSDSCLVWRAEKEYARKMQEGLEDLTVMAKQTGGATDTKVNTGVQTMQGLHQEIQTGTKYLKLHMDNTFQEPWDQKPIRFQDAIGRRYPVPLEICSTFEGFLGFLLHAFKDNPISDAIQKQSIWLFSPVVAETKTWALIAAEDWQSSLYPDALSDIPGGETEVRFQTPLPLWASATFPEDAKFKLQAPRQRESLRSKGSCHIHDECSELRHMKENTSPRVPSVPYPCPNVARCEQRFKSQDERFEHLKPKILDLESLRSFMGPGLRFENCLFCSGGITKSTREIFEKGIELQKSLTGSSSGLAPCVAEMVVTGDLDVQHSCFCSTCVHMSFVTYGHFPVTQTTPLHAAAANGLIHVVEMIIENGGDMNLQCSESGTPLYAAARAGKKDIVKLLLDRGVKNEDYDTSLCIAAARGHEEIVRILLDHGANANAEGEVFFSQWTALHAASRAGHFEVVQVLLDKGANVDAQCGGRGTALHQASAHGHLEVARLLLNKCANVDSEDGCGSTPLQVASRDGKLELVQLLLDNGANVNAQGGTHGNALKAALDADKREIVRLLLDRGGETGRNCS</sequence>
<evidence type="ECO:0000256" key="2">
    <source>
        <dbReference type="ARBA" id="ARBA00010992"/>
    </source>
</evidence>
<dbReference type="InterPro" id="IPR036770">
    <property type="entry name" value="Ankyrin_rpt-contain_sf"/>
</dbReference>
<dbReference type="GO" id="GO:0016020">
    <property type="term" value="C:membrane"/>
    <property type="evidence" value="ECO:0007669"/>
    <property type="project" value="UniProtKB-SubCell"/>
</dbReference>
<dbReference type="InterPro" id="IPR005828">
    <property type="entry name" value="MFS_sugar_transport-like"/>
</dbReference>
<feature type="transmembrane region" description="Helical" evidence="9">
    <location>
        <begin position="478"/>
        <end position="501"/>
    </location>
</feature>
<dbReference type="InterPro" id="IPR036259">
    <property type="entry name" value="MFS_trans_sf"/>
</dbReference>
<dbReference type="InParanoid" id="V5FPH6"/>
<feature type="repeat" description="ANK" evidence="7">
    <location>
        <begin position="944"/>
        <end position="976"/>
    </location>
</feature>
<evidence type="ECO:0000313" key="11">
    <source>
        <dbReference type="EMBL" id="GAD99929.1"/>
    </source>
</evidence>
<dbReference type="GO" id="GO:0005351">
    <property type="term" value="F:carbohydrate:proton symporter activity"/>
    <property type="evidence" value="ECO:0007669"/>
    <property type="project" value="TreeGrafter"/>
</dbReference>
<dbReference type="eggNOG" id="KOG0254">
    <property type="taxonomic scope" value="Eukaryota"/>
</dbReference>
<dbReference type="InterPro" id="IPR003663">
    <property type="entry name" value="Sugar/inositol_transpt"/>
</dbReference>
<dbReference type="SMART" id="SM00248">
    <property type="entry name" value="ANK"/>
    <property type="match status" value="7"/>
</dbReference>
<evidence type="ECO:0000256" key="7">
    <source>
        <dbReference type="PROSITE-ProRule" id="PRU00023"/>
    </source>
</evidence>
<keyword evidence="6 9" id="KW-0472">Membrane</keyword>
<proteinExistence type="inferred from homology"/>
<dbReference type="PROSITE" id="PS50088">
    <property type="entry name" value="ANK_REPEAT"/>
    <property type="match status" value="6"/>
</dbReference>
<dbReference type="PROSITE" id="PS50850">
    <property type="entry name" value="MFS"/>
    <property type="match status" value="1"/>
</dbReference>
<feature type="repeat" description="ANK" evidence="7">
    <location>
        <begin position="980"/>
        <end position="1012"/>
    </location>
</feature>
<dbReference type="InterPro" id="IPR054464">
    <property type="entry name" value="ULD_fung"/>
</dbReference>